<accession>A0A1I3NG32</accession>
<organism evidence="1 2">
    <name type="scientific">Kaistella treverensis</name>
    <dbReference type="NCBI Taxonomy" id="631455"/>
    <lineage>
        <taxon>Bacteria</taxon>
        <taxon>Pseudomonadati</taxon>
        <taxon>Bacteroidota</taxon>
        <taxon>Flavobacteriia</taxon>
        <taxon>Flavobacteriales</taxon>
        <taxon>Weeksellaceae</taxon>
        <taxon>Chryseobacterium group</taxon>
        <taxon>Kaistella</taxon>
    </lineage>
</organism>
<sequence>MNRNTDALLQLRLNVIDQFGKQIVTATDCENLAAILAEKLKANISAQTLRRFFGLIKASSQPSLYTLDILAKFCGFTDFHHFADFKTNSELELFFGSAEDSGNDYWLKSEQLCRQIADSPFHLATIHHRMMPFPLVRKYFMENHPMRDMLGTVYSQYFMSYLKFNQTNEARIFAYGFLYQSAFLQGNQELMHLFFQKVKETELSPEVFVIPAGLKFGITLHYADYIGDEILFTKTYSAMKASRELYISASKSSVCSFEYTVLESLIFTERKSEIRLLLENNTFQSSAQQNFIPSQRKLTHDEVWKILSAVGYHKIGDEETAKKFAERVNLENLGFGWQKYYSIIYYFLLLEIVELKEKSKILKKLHHLISETHFTHFEEKLSLYNSKKQQVAGTNQVEPLMGKNI</sequence>
<protein>
    <recommendedName>
        <fullName evidence="3">HTH cro/C1-type domain-containing protein</fullName>
    </recommendedName>
</protein>
<proteinExistence type="predicted"/>
<gene>
    <name evidence="1" type="ORF">SAMN05421638_2069</name>
</gene>
<evidence type="ECO:0000313" key="1">
    <source>
        <dbReference type="EMBL" id="SFJ08234.1"/>
    </source>
</evidence>
<dbReference type="EMBL" id="FORQ01000004">
    <property type="protein sequence ID" value="SFJ08234.1"/>
    <property type="molecule type" value="Genomic_DNA"/>
</dbReference>
<dbReference type="Proteomes" id="UP000242560">
    <property type="component" value="Unassembled WGS sequence"/>
</dbReference>
<keyword evidence="2" id="KW-1185">Reference proteome</keyword>
<name>A0A1I3NG32_9FLAO</name>
<evidence type="ECO:0000313" key="2">
    <source>
        <dbReference type="Proteomes" id="UP000242560"/>
    </source>
</evidence>
<reference evidence="2" key="1">
    <citation type="submission" date="2016-10" db="EMBL/GenBank/DDBJ databases">
        <authorList>
            <person name="Varghese N."/>
            <person name="Submissions S."/>
        </authorList>
    </citation>
    <scope>NUCLEOTIDE SEQUENCE [LARGE SCALE GENOMIC DNA]</scope>
    <source>
        <strain evidence="2">DSM 22251</strain>
    </source>
</reference>
<dbReference type="RefSeq" id="WP_089820228.1">
    <property type="nucleotide sequence ID" value="NZ_FORQ01000004.1"/>
</dbReference>
<evidence type="ECO:0008006" key="3">
    <source>
        <dbReference type="Google" id="ProtNLM"/>
    </source>
</evidence>
<dbReference type="AlphaFoldDB" id="A0A1I3NG32"/>